<dbReference type="Proteomes" id="UP000276133">
    <property type="component" value="Unassembled WGS sequence"/>
</dbReference>
<name>A0A3M7Q9B8_BRAPC</name>
<gene>
    <name evidence="3" type="ORF">BpHYR1_034788</name>
</gene>
<evidence type="ECO:0000313" key="4">
    <source>
        <dbReference type="Proteomes" id="UP000276133"/>
    </source>
</evidence>
<sequence length="77" mass="8515">MRKIILGKKGETNYVALCCSIFSNILIAIGKLKGKCVHIPNRTEPSAETNRTEQSAEQNRTINGTEPYQPNRTKPAA</sequence>
<keyword evidence="4" id="KW-1185">Reference proteome</keyword>
<evidence type="ECO:0000256" key="1">
    <source>
        <dbReference type="SAM" id="MobiDB-lite"/>
    </source>
</evidence>
<comment type="caution">
    <text evidence="3">The sequence shown here is derived from an EMBL/GenBank/DDBJ whole genome shotgun (WGS) entry which is preliminary data.</text>
</comment>
<proteinExistence type="predicted"/>
<feature type="non-terminal residue" evidence="3">
    <location>
        <position position="77"/>
    </location>
</feature>
<keyword evidence="2" id="KW-0472">Membrane</keyword>
<evidence type="ECO:0000313" key="3">
    <source>
        <dbReference type="EMBL" id="RNA07839.1"/>
    </source>
</evidence>
<feature type="transmembrane region" description="Helical" evidence="2">
    <location>
        <begin position="12"/>
        <end position="32"/>
    </location>
</feature>
<dbReference type="EMBL" id="REGN01006932">
    <property type="protein sequence ID" value="RNA07839.1"/>
    <property type="molecule type" value="Genomic_DNA"/>
</dbReference>
<reference evidence="3 4" key="1">
    <citation type="journal article" date="2018" name="Sci. Rep.">
        <title>Genomic signatures of local adaptation to the degree of environmental predictability in rotifers.</title>
        <authorList>
            <person name="Franch-Gras L."/>
            <person name="Hahn C."/>
            <person name="Garcia-Roger E.M."/>
            <person name="Carmona M.J."/>
            <person name="Serra M."/>
            <person name="Gomez A."/>
        </authorList>
    </citation>
    <scope>NUCLEOTIDE SEQUENCE [LARGE SCALE GENOMIC DNA]</scope>
    <source>
        <strain evidence="3">HYR1</strain>
    </source>
</reference>
<accession>A0A3M7Q9B8</accession>
<organism evidence="3 4">
    <name type="scientific">Brachionus plicatilis</name>
    <name type="common">Marine rotifer</name>
    <name type="synonym">Brachionus muelleri</name>
    <dbReference type="NCBI Taxonomy" id="10195"/>
    <lineage>
        <taxon>Eukaryota</taxon>
        <taxon>Metazoa</taxon>
        <taxon>Spiralia</taxon>
        <taxon>Gnathifera</taxon>
        <taxon>Rotifera</taxon>
        <taxon>Eurotatoria</taxon>
        <taxon>Monogononta</taxon>
        <taxon>Pseudotrocha</taxon>
        <taxon>Ploima</taxon>
        <taxon>Brachionidae</taxon>
        <taxon>Brachionus</taxon>
    </lineage>
</organism>
<feature type="compositionally biased region" description="Polar residues" evidence="1">
    <location>
        <begin position="43"/>
        <end position="77"/>
    </location>
</feature>
<evidence type="ECO:0000256" key="2">
    <source>
        <dbReference type="SAM" id="Phobius"/>
    </source>
</evidence>
<keyword evidence="2" id="KW-1133">Transmembrane helix</keyword>
<dbReference type="AlphaFoldDB" id="A0A3M7Q9B8"/>
<feature type="region of interest" description="Disordered" evidence="1">
    <location>
        <begin position="40"/>
        <end position="77"/>
    </location>
</feature>
<protein>
    <submittedName>
        <fullName evidence="3">Uncharacterized protein</fullName>
    </submittedName>
</protein>
<keyword evidence="2" id="KW-0812">Transmembrane</keyword>